<protein>
    <recommendedName>
        <fullName evidence="9">Amino acid permease/ SLC12A domain-containing protein</fullName>
    </recommendedName>
</protein>
<dbReference type="HOGENOM" id="CLU_004495_0_1_1"/>
<feature type="transmembrane region" description="Helical" evidence="6">
    <location>
        <begin position="453"/>
        <end position="475"/>
    </location>
</feature>
<dbReference type="GO" id="GO:0016020">
    <property type="term" value="C:membrane"/>
    <property type="evidence" value="ECO:0007669"/>
    <property type="project" value="UniProtKB-SubCell"/>
</dbReference>
<dbReference type="STRING" id="1442368.A0A0D2D988"/>
<dbReference type="AlphaFoldDB" id="A0A0D2D988"/>
<sequence>MAHIAPLHSLNKTIALAQIELHITDTKLNCRSPHEDPPSFSPYSAPMSSPQSGVDVEIHGSKPVVERVTADDQLAHEFGYKPVFVRKYGTWSSLSFAFSVGGLFTALMTTFAYPLQAGGPAAILRYPSSSLRIRPLLEFTTQYPVYHLQSWSLFLAGKLTPFQCITKTHADLSCRIAAWLNVLGQVAAVAATEFGASQVLLSAVAVGSDFTFEPSQRATVGVAAGLAVLTGVINSVSTTWMEKMQKTFVVFHVTAVVVCFITLLAVEKSKNSASFVFTNVQSQSGWNPTGFAFLFGFLSAAFTMTNYDATAHICEEIRDPAIAAPRATWYANVMTFVLGLVLNIVLCFCMKDPYTVLANKIGQPVVQIFYDSLGKSGALAFTACGVIIVQFTAIVCMQSLSRTIFAFSRDRLLPFSSIWAKVNTLTGIPLHAVWLSVLLPIVISLIGLGSYQAVSAVFNVATAVLDLSYAVPLGCKLAFGRFHRGPWHLGAFSVLINVYSIVWTFFITVLFFMPTVRPVTAVNMNYAVAIFALIMIFALAYWQIEGKKFYTGPVDETVHGIEPVNESMVSADVGQETYQDNKQNHGRKMKPRS</sequence>
<dbReference type="PANTHER" id="PTHR45649">
    <property type="entry name" value="AMINO-ACID PERMEASE BAT1"/>
    <property type="match status" value="1"/>
</dbReference>
<name>A0A0D2D988_9EURO</name>
<evidence type="ECO:0000256" key="1">
    <source>
        <dbReference type="ARBA" id="ARBA00004141"/>
    </source>
</evidence>
<dbReference type="EMBL" id="KN846978">
    <property type="protein sequence ID" value="KIW74141.1"/>
    <property type="molecule type" value="Genomic_DNA"/>
</dbReference>
<evidence type="ECO:0000256" key="5">
    <source>
        <dbReference type="ARBA" id="ARBA00023136"/>
    </source>
</evidence>
<evidence type="ECO:0000256" key="2">
    <source>
        <dbReference type="ARBA" id="ARBA00022448"/>
    </source>
</evidence>
<keyword evidence="5 6" id="KW-0472">Membrane</keyword>
<dbReference type="GO" id="GO:0022857">
    <property type="term" value="F:transmembrane transporter activity"/>
    <property type="evidence" value="ECO:0007669"/>
    <property type="project" value="InterPro"/>
</dbReference>
<dbReference type="Pfam" id="PF13520">
    <property type="entry name" value="AA_permease_2"/>
    <property type="match status" value="1"/>
</dbReference>
<reference evidence="7 8" key="1">
    <citation type="submission" date="2015-01" db="EMBL/GenBank/DDBJ databases">
        <title>The Genome Sequence of Fonsecaea pedrosoi CBS 271.37.</title>
        <authorList>
            <consortium name="The Broad Institute Genomics Platform"/>
            <person name="Cuomo C."/>
            <person name="de Hoog S."/>
            <person name="Gorbushina A."/>
            <person name="Stielow B."/>
            <person name="Teixiera M."/>
            <person name="Abouelleil A."/>
            <person name="Chapman S.B."/>
            <person name="Priest M."/>
            <person name="Young S.K."/>
            <person name="Wortman J."/>
            <person name="Nusbaum C."/>
            <person name="Birren B."/>
        </authorList>
    </citation>
    <scope>NUCLEOTIDE SEQUENCE [LARGE SCALE GENOMIC DNA]</scope>
    <source>
        <strain evidence="7 8">CBS 271.37</strain>
    </source>
</reference>
<keyword evidence="3 6" id="KW-0812">Transmembrane</keyword>
<dbReference type="GeneID" id="25312041"/>
<evidence type="ECO:0000256" key="6">
    <source>
        <dbReference type="SAM" id="Phobius"/>
    </source>
</evidence>
<feature type="transmembrane region" description="Helical" evidence="6">
    <location>
        <begin position="327"/>
        <end position="346"/>
    </location>
</feature>
<dbReference type="PANTHER" id="PTHR45649:SF9">
    <property type="entry name" value="AMINO-ACID PERMEASE 2"/>
    <property type="match status" value="1"/>
</dbReference>
<proteinExistence type="predicted"/>
<evidence type="ECO:0008006" key="9">
    <source>
        <dbReference type="Google" id="ProtNLM"/>
    </source>
</evidence>
<feature type="transmembrane region" description="Helical" evidence="6">
    <location>
        <begin position="218"/>
        <end position="236"/>
    </location>
</feature>
<accession>A0A0D2D988</accession>
<dbReference type="Proteomes" id="UP000053029">
    <property type="component" value="Unassembled WGS sequence"/>
</dbReference>
<gene>
    <name evidence="7" type="ORF">Z517_12551</name>
</gene>
<feature type="transmembrane region" description="Helical" evidence="6">
    <location>
        <begin position="378"/>
        <end position="401"/>
    </location>
</feature>
<dbReference type="RefSeq" id="XP_013277949.1">
    <property type="nucleotide sequence ID" value="XM_013422495.1"/>
</dbReference>
<dbReference type="VEuPathDB" id="FungiDB:Z517_12551"/>
<dbReference type="Gene3D" id="1.20.1740.10">
    <property type="entry name" value="Amino acid/polyamine transporter I"/>
    <property type="match status" value="1"/>
</dbReference>
<evidence type="ECO:0000256" key="4">
    <source>
        <dbReference type="ARBA" id="ARBA00022989"/>
    </source>
</evidence>
<keyword evidence="2" id="KW-0813">Transport</keyword>
<feature type="transmembrane region" description="Helical" evidence="6">
    <location>
        <begin position="422"/>
        <end position="447"/>
    </location>
</feature>
<keyword evidence="8" id="KW-1185">Reference proteome</keyword>
<feature type="transmembrane region" description="Helical" evidence="6">
    <location>
        <begin position="94"/>
        <end position="115"/>
    </location>
</feature>
<evidence type="ECO:0000256" key="3">
    <source>
        <dbReference type="ARBA" id="ARBA00022692"/>
    </source>
</evidence>
<evidence type="ECO:0000313" key="8">
    <source>
        <dbReference type="Proteomes" id="UP000053029"/>
    </source>
</evidence>
<feature type="transmembrane region" description="Helical" evidence="6">
    <location>
        <begin position="487"/>
        <end position="512"/>
    </location>
</feature>
<dbReference type="InterPro" id="IPR002293">
    <property type="entry name" value="AA/rel_permease1"/>
</dbReference>
<feature type="transmembrane region" description="Helical" evidence="6">
    <location>
        <begin position="248"/>
        <end position="266"/>
    </location>
</feature>
<organism evidence="7 8">
    <name type="scientific">Fonsecaea pedrosoi CBS 271.37</name>
    <dbReference type="NCBI Taxonomy" id="1442368"/>
    <lineage>
        <taxon>Eukaryota</taxon>
        <taxon>Fungi</taxon>
        <taxon>Dikarya</taxon>
        <taxon>Ascomycota</taxon>
        <taxon>Pezizomycotina</taxon>
        <taxon>Eurotiomycetes</taxon>
        <taxon>Chaetothyriomycetidae</taxon>
        <taxon>Chaetothyriales</taxon>
        <taxon>Herpotrichiellaceae</taxon>
        <taxon>Fonsecaea</taxon>
    </lineage>
</organism>
<evidence type="ECO:0000313" key="7">
    <source>
        <dbReference type="EMBL" id="KIW74141.1"/>
    </source>
</evidence>
<keyword evidence="4 6" id="KW-1133">Transmembrane helix</keyword>
<feature type="transmembrane region" description="Helical" evidence="6">
    <location>
        <begin position="286"/>
        <end position="307"/>
    </location>
</feature>
<comment type="subcellular location">
    <subcellularLocation>
        <location evidence="1">Membrane</location>
        <topology evidence="1">Multi-pass membrane protein</topology>
    </subcellularLocation>
</comment>
<feature type="transmembrane region" description="Helical" evidence="6">
    <location>
        <begin position="524"/>
        <end position="542"/>
    </location>
</feature>